<feature type="region of interest" description="Disordered" evidence="1">
    <location>
        <begin position="69"/>
        <end position="98"/>
    </location>
</feature>
<reference evidence="3 4" key="1">
    <citation type="submission" date="2017-07" db="EMBL/GenBank/DDBJ databases">
        <title>Tamlnaduibacter salinus (Mi-7) genome sequencing.</title>
        <authorList>
            <person name="Verma A."/>
            <person name="Krishnamurthi S."/>
        </authorList>
    </citation>
    <scope>NUCLEOTIDE SEQUENCE [LARGE SCALE GENOMIC DNA]</scope>
    <source>
        <strain evidence="3 4">Mi-7</strain>
    </source>
</reference>
<organism evidence="3 4">
    <name type="scientific">Tamilnaduibacter salinus</name>
    <dbReference type="NCBI Taxonomy" id="1484056"/>
    <lineage>
        <taxon>Bacteria</taxon>
        <taxon>Pseudomonadati</taxon>
        <taxon>Pseudomonadota</taxon>
        <taxon>Gammaproteobacteria</taxon>
        <taxon>Pseudomonadales</taxon>
        <taxon>Marinobacteraceae</taxon>
        <taxon>Tamilnaduibacter</taxon>
    </lineage>
</organism>
<proteinExistence type="predicted"/>
<feature type="domain" description="SCP" evidence="2">
    <location>
        <begin position="116"/>
        <end position="243"/>
    </location>
</feature>
<dbReference type="EMBL" id="NMPM01000088">
    <property type="protein sequence ID" value="PAV24950.1"/>
    <property type="molecule type" value="Genomic_DNA"/>
</dbReference>
<keyword evidence="4" id="KW-1185">Reference proteome</keyword>
<dbReference type="CDD" id="cd05379">
    <property type="entry name" value="CAP_bacterial"/>
    <property type="match status" value="1"/>
</dbReference>
<dbReference type="Pfam" id="PF00188">
    <property type="entry name" value="CAP"/>
    <property type="match status" value="1"/>
</dbReference>
<feature type="compositionally biased region" description="Low complexity" evidence="1">
    <location>
        <begin position="73"/>
        <end position="98"/>
    </location>
</feature>
<evidence type="ECO:0000259" key="2">
    <source>
        <dbReference type="Pfam" id="PF00188"/>
    </source>
</evidence>
<accession>A0A2A2I1I2</accession>
<dbReference type="Gene3D" id="3.40.33.10">
    <property type="entry name" value="CAP"/>
    <property type="match status" value="1"/>
</dbReference>
<dbReference type="Proteomes" id="UP000218332">
    <property type="component" value="Unassembled WGS sequence"/>
</dbReference>
<evidence type="ECO:0000313" key="3">
    <source>
        <dbReference type="EMBL" id="PAV24950.1"/>
    </source>
</evidence>
<gene>
    <name evidence="3" type="ORF">CF392_13590</name>
</gene>
<dbReference type="PANTHER" id="PTHR31157">
    <property type="entry name" value="SCP DOMAIN-CONTAINING PROTEIN"/>
    <property type="match status" value="1"/>
</dbReference>
<dbReference type="InterPro" id="IPR035940">
    <property type="entry name" value="CAP_sf"/>
</dbReference>
<dbReference type="SUPFAM" id="SSF55797">
    <property type="entry name" value="PR-1-like"/>
    <property type="match status" value="1"/>
</dbReference>
<name>A0A2A2I1I2_9GAMM</name>
<dbReference type="InterPro" id="IPR014044">
    <property type="entry name" value="CAP_dom"/>
</dbReference>
<protein>
    <recommendedName>
        <fullName evidence="2">SCP domain-containing protein</fullName>
    </recommendedName>
</protein>
<comment type="caution">
    <text evidence="3">The sequence shown here is derived from an EMBL/GenBank/DDBJ whole genome shotgun (WGS) entry which is preliminary data.</text>
</comment>
<evidence type="ECO:0000256" key="1">
    <source>
        <dbReference type="SAM" id="MobiDB-lite"/>
    </source>
</evidence>
<sequence length="247" mass="26549">MADGQRSRAVLRSITNGYRLYFDEVFTFFVPATRHYGDIDNGANMMTPTKQRLITALSALALTACGGGGGGDANAPEEAPSEAVASDQSSDDTGTDKTTTVVVDGCEISRQQARVLKAVNEFRSQPQSCGDKSFNSAPAVSYSCALQPAADRHSNDMASNNFFSHTGSDGLKVAQRVSEQTDYQWSLLGENIAAGFSDPQAMVKAWGESTGHCKNLMNPDFDDMAVKRVDGKQTDYDNYWTQVLGGA</sequence>
<evidence type="ECO:0000313" key="4">
    <source>
        <dbReference type="Proteomes" id="UP000218332"/>
    </source>
</evidence>
<dbReference type="AlphaFoldDB" id="A0A2A2I1I2"/>
<dbReference type="PANTHER" id="PTHR31157:SF1">
    <property type="entry name" value="SCP DOMAIN-CONTAINING PROTEIN"/>
    <property type="match status" value="1"/>
</dbReference>